<dbReference type="AlphaFoldDB" id="A0A1T4M7Z3"/>
<dbReference type="Pfam" id="PF00037">
    <property type="entry name" value="Fer4"/>
    <property type="match status" value="2"/>
</dbReference>
<evidence type="ECO:0000256" key="2">
    <source>
        <dbReference type="ARBA" id="ARBA00022723"/>
    </source>
</evidence>
<dbReference type="InterPro" id="IPR050572">
    <property type="entry name" value="Fe-S_Ferredoxin"/>
</dbReference>
<accession>A0A1T4M7Z3</accession>
<keyword evidence="7" id="KW-1185">Reference proteome</keyword>
<evidence type="ECO:0000259" key="5">
    <source>
        <dbReference type="PROSITE" id="PS51379"/>
    </source>
</evidence>
<evidence type="ECO:0000256" key="3">
    <source>
        <dbReference type="ARBA" id="ARBA00023004"/>
    </source>
</evidence>
<gene>
    <name evidence="6" type="ORF">SAMN02745118_01378</name>
</gene>
<dbReference type="GO" id="GO:0020037">
    <property type="term" value="F:heme binding"/>
    <property type="evidence" value="ECO:0007669"/>
    <property type="project" value="InterPro"/>
</dbReference>
<dbReference type="PROSITE" id="PS00198">
    <property type="entry name" value="4FE4S_FER_1"/>
    <property type="match status" value="1"/>
</dbReference>
<dbReference type="PROSITE" id="PS51379">
    <property type="entry name" value="4FE4S_FER_2"/>
    <property type="match status" value="2"/>
</dbReference>
<dbReference type="SUPFAM" id="SSF56014">
    <property type="entry name" value="Nitrite and sulphite reductase 4Fe-4S domain-like"/>
    <property type="match status" value="1"/>
</dbReference>
<dbReference type="InterPro" id="IPR006066">
    <property type="entry name" value="NO2/SO3_Rdtase_FeS/sirohaem_BS"/>
</dbReference>
<keyword evidence="3" id="KW-0408">Iron</keyword>
<keyword evidence="4" id="KW-0411">Iron-sulfur</keyword>
<dbReference type="InterPro" id="IPR017900">
    <property type="entry name" value="4Fe4S_Fe_S_CS"/>
</dbReference>
<organism evidence="6 7">
    <name type="scientific">Selenihalanaerobacter shriftii</name>
    <dbReference type="NCBI Taxonomy" id="142842"/>
    <lineage>
        <taxon>Bacteria</taxon>
        <taxon>Bacillati</taxon>
        <taxon>Bacillota</taxon>
        <taxon>Clostridia</taxon>
        <taxon>Halanaerobiales</taxon>
        <taxon>Halobacteroidaceae</taxon>
        <taxon>Selenihalanaerobacter</taxon>
    </lineage>
</organism>
<sequence length="231" mass="26038">MKKLLTKFKKKFSNYMISRMIKRAGFDKDKMYHIELCRGKKRCNRNVIDVGKTEELVIKNLENNQIATRLHTKLVNEDLILPHHMFKIAISGCVNGCSKPQIKDFAIIGQLKPKVNQQVCIQCGKCVRKCSEGAIKLSDSEIKINFDQCIYCGDCIDICPTNGITKDKEGYQIQAGGHLGRHPRLADMITNLSGSKETNSLLTKAINIFVEKGEGHERLGTTVDKLDINLK</sequence>
<protein>
    <submittedName>
        <fullName evidence="6">4Fe-4S dicluster domain-containing protein</fullName>
    </submittedName>
</protein>
<dbReference type="EMBL" id="FUWM01000010">
    <property type="protein sequence ID" value="SJZ63129.1"/>
    <property type="molecule type" value="Genomic_DNA"/>
</dbReference>
<dbReference type="Pfam" id="PF01077">
    <property type="entry name" value="NIR_SIR"/>
    <property type="match status" value="1"/>
</dbReference>
<dbReference type="InterPro" id="IPR006067">
    <property type="entry name" value="NO2/SO3_Rdtase_4Fe4S_dom"/>
</dbReference>
<name>A0A1T4M7Z3_9FIRM</name>
<dbReference type="Gene3D" id="3.30.70.20">
    <property type="match status" value="1"/>
</dbReference>
<proteinExistence type="predicted"/>
<dbReference type="RefSeq" id="WP_078809857.1">
    <property type="nucleotide sequence ID" value="NZ_FUWM01000010.1"/>
</dbReference>
<feature type="domain" description="4Fe-4S ferredoxin-type" evidence="5">
    <location>
        <begin position="140"/>
        <end position="169"/>
    </location>
</feature>
<dbReference type="GO" id="GO:0046872">
    <property type="term" value="F:metal ion binding"/>
    <property type="evidence" value="ECO:0007669"/>
    <property type="project" value="UniProtKB-KW"/>
</dbReference>
<dbReference type="PANTHER" id="PTHR43687">
    <property type="entry name" value="ADENYLYLSULFATE REDUCTASE, BETA SUBUNIT"/>
    <property type="match status" value="1"/>
</dbReference>
<dbReference type="SUPFAM" id="SSF54862">
    <property type="entry name" value="4Fe-4S ferredoxins"/>
    <property type="match status" value="1"/>
</dbReference>
<dbReference type="InterPro" id="IPR045854">
    <property type="entry name" value="NO2/SO3_Rdtase_4Fe4S_sf"/>
</dbReference>
<reference evidence="7" key="1">
    <citation type="submission" date="2017-02" db="EMBL/GenBank/DDBJ databases">
        <authorList>
            <person name="Varghese N."/>
            <person name="Submissions S."/>
        </authorList>
    </citation>
    <scope>NUCLEOTIDE SEQUENCE [LARGE SCALE GENOMIC DNA]</scope>
    <source>
        <strain evidence="7">ATCC BAA-73</strain>
    </source>
</reference>
<dbReference type="Gene3D" id="3.30.413.10">
    <property type="entry name" value="Sulfite Reductase Hemoprotein, domain 1"/>
    <property type="match status" value="1"/>
</dbReference>
<dbReference type="InterPro" id="IPR017896">
    <property type="entry name" value="4Fe4S_Fe-S-bd"/>
</dbReference>
<evidence type="ECO:0000256" key="1">
    <source>
        <dbReference type="ARBA" id="ARBA00022485"/>
    </source>
</evidence>
<keyword evidence="2" id="KW-0479">Metal-binding</keyword>
<dbReference type="OrthoDB" id="9800558at2"/>
<dbReference type="STRING" id="142842.SAMN02745118_01378"/>
<evidence type="ECO:0000256" key="4">
    <source>
        <dbReference type="ARBA" id="ARBA00023014"/>
    </source>
</evidence>
<dbReference type="GO" id="GO:0016491">
    <property type="term" value="F:oxidoreductase activity"/>
    <property type="evidence" value="ECO:0007669"/>
    <property type="project" value="InterPro"/>
</dbReference>
<dbReference type="Proteomes" id="UP000190625">
    <property type="component" value="Unassembled WGS sequence"/>
</dbReference>
<evidence type="ECO:0000313" key="6">
    <source>
        <dbReference type="EMBL" id="SJZ63129.1"/>
    </source>
</evidence>
<dbReference type="PANTHER" id="PTHR43687:SF1">
    <property type="entry name" value="FERREDOXIN III"/>
    <property type="match status" value="1"/>
</dbReference>
<evidence type="ECO:0000313" key="7">
    <source>
        <dbReference type="Proteomes" id="UP000190625"/>
    </source>
</evidence>
<dbReference type="PROSITE" id="PS00365">
    <property type="entry name" value="NIR_SIR"/>
    <property type="match status" value="1"/>
</dbReference>
<keyword evidence="1" id="KW-0004">4Fe-4S</keyword>
<feature type="domain" description="4Fe-4S ferredoxin-type" evidence="5">
    <location>
        <begin position="111"/>
        <end position="139"/>
    </location>
</feature>
<dbReference type="GO" id="GO:0051539">
    <property type="term" value="F:4 iron, 4 sulfur cluster binding"/>
    <property type="evidence" value="ECO:0007669"/>
    <property type="project" value="UniProtKB-KW"/>
</dbReference>